<dbReference type="GO" id="GO:0016787">
    <property type="term" value="F:hydrolase activity"/>
    <property type="evidence" value="ECO:0007669"/>
    <property type="project" value="UniProtKB-KW"/>
</dbReference>
<evidence type="ECO:0000256" key="9">
    <source>
        <dbReference type="ARBA" id="ARBA00022840"/>
    </source>
</evidence>
<evidence type="ECO:0000256" key="13">
    <source>
        <dbReference type="SAM" id="MobiDB-lite"/>
    </source>
</evidence>
<dbReference type="InterPro" id="IPR044742">
    <property type="entry name" value="DEAD/DEAH_RhlB"/>
</dbReference>
<evidence type="ECO:0000256" key="10">
    <source>
        <dbReference type="ARBA" id="ARBA00023242"/>
    </source>
</evidence>
<evidence type="ECO:0000256" key="1">
    <source>
        <dbReference type="ARBA" id="ARBA00004604"/>
    </source>
</evidence>
<evidence type="ECO:0000259" key="15">
    <source>
        <dbReference type="PROSITE" id="PS51194"/>
    </source>
</evidence>
<comment type="caution">
    <text evidence="16">The sequence shown here is derived from an EMBL/GenBank/DDBJ whole genome shotgun (WGS) entry which is preliminary data.</text>
</comment>
<keyword evidence="6 12" id="KW-0547">Nucleotide-binding</keyword>
<comment type="subcellular location">
    <subcellularLocation>
        <location evidence="1">Nucleus</location>
        <location evidence="1">Nucleolus</location>
    </subcellularLocation>
</comment>
<dbReference type="InterPro" id="IPR027417">
    <property type="entry name" value="P-loop_NTPase"/>
</dbReference>
<name>A0A8J2WYV2_9STRA</name>
<keyword evidence="5" id="KW-0698">rRNA processing</keyword>
<dbReference type="SMART" id="SM00487">
    <property type="entry name" value="DEXDc"/>
    <property type="match status" value="1"/>
</dbReference>
<feature type="compositionally biased region" description="Gly residues" evidence="13">
    <location>
        <begin position="495"/>
        <end position="510"/>
    </location>
</feature>
<dbReference type="PROSITE" id="PS00039">
    <property type="entry name" value="DEAD_ATP_HELICASE"/>
    <property type="match status" value="1"/>
</dbReference>
<evidence type="ECO:0000256" key="11">
    <source>
        <dbReference type="ARBA" id="ARBA00037449"/>
    </source>
</evidence>
<keyword evidence="4" id="KW-0690">Ribosome biogenesis</keyword>
<dbReference type="InterPro" id="IPR000629">
    <property type="entry name" value="RNA-helicase_DEAD-box_CS"/>
</dbReference>
<feature type="region of interest" description="Disordered" evidence="13">
    <location>
        <begin position="1"/>
        <end position="55"/>
    </location>
</feature>
<keyword evidence="17" id="KW-1185">Reference proteome</keyword>
<evidence type="ECO:0000313" key="16">
    <source>
        <dbReference type="EMBL" id="CAH0373059.1"/>
    </source>
</evidence>
<comment type="function">
    <text evidence="11">ATP-dependent RNA helicase required for 60S ribosomal subunit synthesis. Involved in efficient pre-rRNA processing, predominantly at site A3, which is necessary for the normal formation of 25S and 5.8S rRNAs.</text>
</comment>
<dbReference type="InterPro" id="IPR014001">
    <property type="entry name" value="Helicase_ATP-bd"/>
</dbReference>
<evidence type="ECO:0000256" key="6">
    <source>
        <dbReference type="ARBA" id="ARBA00022741"/>
    </source>
</evidence>
<sequence>MAAVEEKKKSKKRKNETPEERAARKALKKQKLLQPKPRSDSFSKPAALPQTERADASETSFAAFAKEHAVELSGSEPVPVVEFAKAPFNAACKQKLAKEGFAKPTPTQSVSWPLALTGTDLISIAKTGSGKTLGFLLPAFHRIEQKFERNSSTIAAPKIVVMAPTRELALQIASDAAKFAPCFGATTACCYGGAPKWEQIKKLRWLNNRGCVVATPGRLNDLQNQGKIFLNEVDVLVLDEADRMLDMGFEPQIREVVSRMPPRQTMLFTATWGKDVQKVARTLVSGEPTRVSFGDAASGKLTANKDVTQTVEIVESWRDKKVKAIERLKALHKDGSAKTIVFLATKRACDEVANELWYAGLKCDSIHGDKEQRERDRVIGQFRRNEVMCLIATDVAARGLDVSDVTNVVQIDFPAASGKAGVEDYIHRIGRTGRAGKKGEAHAYLTKDDIKANGRVLVAILRDAGQEVPAELAELTSRAGGKGGGKGGRGRGRGRGGFGRGRGRGGGFGKGQKRKW</sequence>
<keyword evidence="7 12" id="KW-0378">Hydrolase</keyword>
<feature type="domain" description="Helicase C-terminal" evidence="15">
    <location>
        <begin position="323"/>
        <end position="476"/>
    </location>
</feature>
<dbReference type="EMBL" id="CAKKNE010000004">
    <property type="protein sequence ID" value="CAH0373059.1"/>
    <property type="molecule type" value="Genomic_DNA"/>
</dbReference>
<dbReference type="Gene3D" id="3.40.50.300">
    <property type="entry name" value="P-loop containing nucleotide triphosphate hydrolases"/>
    <property type="match status" value="2"/>
</dbReference>
<accession>A0A8J2WYV2</accession>
<dbReference type="GO" id="GO:0003676">
    <property type="term" value="F:nucleic acid binding"/>
    <property type="evidence" value="ECO:0007669"/>
    <property type="project" value="InterPro"/>
</dbReference>
<keyword evidence="8 12" id="KW-0347">Helicase</keyword>
<dbReference type="GO" id="GO:0005524">
    <property type="term" value="F:ATP binding"/>
    <property type="evidence" value="ECO:0007669"/>
    <property type="project" value="UniProtKB-KW"/>
</dbReference>
<dbReference type="Pfam" id="PF00271">
    <property type="entry name" value="Helicase_C"/>
    <property type="match status" value="1"/>
</dbReference>
<feature type="domain" description="Helicase ATP-binding" evidence="14">
    <location>
        <begin position="112"/>
        <end position="290"/>
    </location>
</feature>
<evidence type="ECO:0000256" key="7">
    <source>
        <dbReference type="ARBA" id="ARBA00022801"/>
    </source>
</evidence>
<evidence type="ECO:0000256" key="2">
    <source>
        <dbReference type="ARBA" id="ARBA00009334"/>
    </source>
</evidence>
<keyword evidence="10" id="KW-0539">Nucleus</keyword>
<dbReference type="Proteomes" id="UP000789595">
    <property type="component" value="Unassembled WGS sequence"/>
</dbReference>
<dbReference type="InterPro" id="IPR001650">
    <property type="entry name" value="Helicase_C-like"/>
</dbReference>
<comment type="similarity">
    <text evidence="2">Belongs to the DEAD box helicase family. DDX5/DBP2 subfamily.</text>
</comment>
<keyword evidence="9 12" id="KW-0067">ATP-binding</keyword>
<feature type="region of interest" description="Disordered" evidence="13">
    <location>
        <begin position="472"/>
        <end position="516"/>
    </location>
</feature>
<evidence type="ECO:0000313" key="17">
    <source>
        <dbReference type="Proteomes" id="UP000789595"/>
    </source>
</evidence>
<dbReference type="GO" id="GO:0003724">
    <property type="term" value="F:RNA helicase activity"/>
    <property type="evidence" value="ECO:0007669"/>
    <property type="project" value="UniProtKB-EC"/>
</dbReference>
<dbReference type="AlphaFoldDB" id="A0A8J2WYV2"/>
<reference evidence="16" key="1">
    <citation type="submission" date="2021-11" db="EMBL/GenBank/DDBJ databases">
        <authorList>
            <consortium name="Genoscope - CEA"/>
            <person name="William W."/>
        </authorList>
    </citation>
    <scope>NUCLEOTIDE SEQUENCE</scope>
</reference>
<evidence type="ECO:0000256" key="12">
    <source>
        <dbReference type="RuleBase" id="RU000492"/>
    </source>
</evidence>
<gene>
    <name evidence="16" type="ORF">PECAL_4P02300</name>
</gene>
<evidence type="ECO:0000256" key="5">
    <source>
        <dbReference type="ARBA" id="ARBA00022552"/>
    </source>
</evidence>
<dbReference type="OrthoDB" id="196131at2759"/>
<dbReference type="CDD" id="cd00268">
    <property type="entry name" value="DEADc"/>
    <property type="match status" value="1"/>
</dbReference>
<evidence type="ECO:0000256" key="8">
    <source>
        <dbReference type="ARBA" id="ARBA00022806"/>
    </source>
</evidence>
<dbReference type="CDD" id="cd18787">
    <property type="entry name" value="SF2_C_DEAD"/>
    <property type="match status" value="1"/>
</dbReference>
<dbReference type="PROSITE" id="PS51192">
    <property type="entry name" value="HELICASE_ATP_BIND_1"/>
    <property type="match status" value="1"/>
</dbReference>
<dbReference type="EC" id="3.6.4.13" evidence="3"/>
<dbReference type="InterPro" id="IPR011545">
    <property type="entry name" value="DEAD/DEAH_box_helicase_dom"/>
</dbReference>
<proteinExistence type="inferred from homology"/>
<evidence type="ECO:0000259" key="14">
    <source>
        <dbReference type="PROSITE" id="PS51192"/>
    </source>
</evidence>
<organism evidence="16 17">
    <name type="scientific">Pelagomonas calceolata</name>
    <dbReference type="NCBI Taxonomy" id="35677"/>
    <lineage>
        <taxon>Eukaryota</taxon>
        <taxon>Sar</taxon>
        <taxon>Stramenopiles</taxon>
        <taxon>Ochrophyta</taxon>
        <taxon>Pelagophyceae</taxon>
        <taxon>Pelagomonadales</taxon>
        <taxon>Pelagomonadaceae</taxon>
        <taxon>Pelagomonas</taxon>
    </lineage>
</organism>
<dbReference type="PROSITE" id="PS51194">
    <property type="entry name" value="HELICASE_CTER"/>
    <property type="match status" value="1"/>
</dbReference>
<dbReference type="SUPFAM" id="SSF52540">
    <property type="entry name" value="P-loop containing nucleoside triphosphate hydrolases"/>
    <property type="match status" value="1"/>
</dbReference>
<dbReference type="Pfam" id="PF00270">
    <property type="entry name" value="DEAD"/>
    <property type="match status" value="1"/>
</dbReference>
<evidence type="ECO:0000256" key="3">
    <source>
        <dbReference type="ARBA" id="ARBA00012552"/>
    </source>
</evidence>
<dbReference type="PANTHER" id="PTHR47958">
    <property type="entry name" value="ATP-DEPENDENT RNA HELICASE DBP3"/>
    <property type="match status" value="1"/>
</dbReference>
<protein>
    <recommendedName>
        <fullName evidence="3">RNA helicase</fullName>
        <ecNumber evidence="3">3.6.4.13</ecNumber>
    </recommendedName>
</protein>
<dbReference type="SMART" id="SM00490">
    <property type="entry name" value="HELICc"/>
    <property type="match status" value="1"/>
</dbReference>
<evidence type="ECO:0000256" key="4">
    <source>
        <dbReference type="ARBA" id="ARBA00022517"/>
    </source>
</evidence>